<keyword evidence="11" id="KW-1185">Reference proteome</keyword>
<evidence type="ECO:0000256" key="1">
    <source>
        <dbReference type="ARBA" id="ARBA00004395"/>
    </source>
</evidence>
<feature type="region of interest" description="Disordered" evidence="9">
    <location>
        <begin position="426"/>
        <end position="451"/>
    </location>
</feature>
<proteinExistence type="inferred from homology"/>
<dbReference type="EMBL" id="NBIV01000024">
    <property type="protein sequence ID" value="PXF47472.1"/>
    <property type="molecule type" value="Genomic_DNA"/>
</dbReference>
<evidence type="ECO:0000256" key="8">
    <source>
        <dbReference type="ARBA" id="ARBA00031347"/>
    </source>
</evidence>
<evidence type="ECO:0000256" key="4">
    <source>
        <dbReference type="ARBA" id="ARBA00022448"/>
    </source>
</evidence>
<feature type="compositionally biased region" description="Basic and acidic residues" evidence="9">
    <location>
        <begin position="8"/>
        <end position="17"/>
    </location>
</feature>
<keyword evidence="5" id="KW-0653">Protein transport</keyword>
<dbReference type="Pfam" id="PF04124">
    <property type="entry name" value="Dor1"/>
    <property type="match status" value="1"/>
</dbReference>
<dbReference type="GO" id="GO:0017119">
    <property type="term" value="C:Golgi transport complex"/>
    <property type="evidence" value="ECO:0007669"/>
    <property type="project" value="InterPro"/>
</dbReference>
<dbReference type="OrthoDB" id="1661054at2759"/>
<evidence type="ECO:0000256" key="3">
    <source>
        <dbReference type="ARBA" id="ARBA00020983"/>
    </source>
</evidence>
<evidence type="ECO:0000256" key="9">
    <source>
        <dbReference type="SAM" id="MobiDB-lite"/>
    </source>
</evidence>
<feature type="compositionally biased region" description="Polar residues" evidence="9">
    <location>
        <begin position="599"/>
        <end position="611"/>
    </location>
</feature>
<evidence type="ECO:0000313" key="10">
    <source>
        <dbReference type="EMBL" id="PXF47472.1"/>
    </source>
</evidence>
<feature type="region of interest" description="Disordered" evidence="9">
    <location>
        <begin position="1"/>
        <end position="24"/>
    </location>
</feature>
<dbReference type="STRING" id="448386.A0A2V3IZ81"/>
<dbReference type="AlphaFoldDB" id="A0A2V3IZ81"/>
<comment type="caution">
    <text evidence="10">The sequence shown here is derived from an EMBL/GenBank/DDBJ whole genome shotgun (WGS) entry which is preliminary data.</text>
</comment>
<dbReference type="PANTHER" id="PTHR21311:SF0">
    <property type="entry name" value="CONSERVED OLIGOMERIC GOLGI COMPLEX SUBUNIT 8"/>
    <property type="match status" value="1"/>
</dbReference>
<comment type="similarity">
    <text evidence="2">Belongs to the COG8 family.</text>
</comment>
<keyword evidence="7" id="KW-0472">Membrane</keyword>
<accession>A0A2V3IZ81</accession>
<comment type="subcellular location">
    <subcellularLocation>
        <location evidence="1">Golgi apparatus membrane</location>
        <topology evidence="1">Peripheral membrane protein</topology>
    </subcellularLocation>
</comment>
<dbReference type="GO" id="GO:0006891">
    <property type="term" value="P:intra-Golgi vesicle-mediated transport"/>
    <property type="evidence" value="ECO:0007669"/>
    <property type="project" value="TreeGrafter"/>
</dbReference>
<keyword evidence="4" id="KW-0813">Transport</keyword>
<dbReference type="InterPro" id="IPR016159">
    <property type="entry name" value="Cullin_repeat-like_dom_sf"/>
</dbReference>
<dbReference type="Proteomes" id="UP000247409">
    <property type="component" value="Unassembled WGS sequence"/>
</dbReference>
<evidence type="ECO:0000256" key="2">
    <source>
        <dbReference type="ARBA" id="ARBA00006419"/>
    </source>
</evidence>
<evidence type="ECO:0000256" key="7">
    <source>
        <dbReference type="ARBA" id="ARBA00023136"/>
    </source>
</evidence>
<evidence type="ECO:0000256" key="6">
    <source>
        <dbReference type="ARBA" id="ARBA00023034"/>
    </source>
</evidence>
<evidence type="ECO:0000313" key="11">
    <source>
        <dbReference type="Proteomes" id="UP000247409"/>
    </source>
</evidence>
<dbReference type="SUPFAM" id="SSF74788">
    <property type="entry name" value="Cullin repeat-like"/>
    <property type="match status" value="1"/>
</dbReference>
<dbReference type="InterPro" id="IPR007255">
    <property type="entry name" value="COG8"/>
</dbReference>
<keyword evidence="6" id="KW-0333">Golgi apparatus</keyword>
<protein>
    <recommendedName>
        <fullName evidence="3">Conserved oligomeric Golgi complex subunit 8</fullName>
    </recommendedName>
    <alternativeName>
        <fullName evidence="8">Component of oligomeric Golgi complex 8</fullName>
    </alternativeName>
</protein>
<dbReference type="GO" id="GO:0000139">
    <property type="term" value="C:Golgi membrane"/>
    <property type="evidence" value="ECO:0007669"/>
    <property type="project" value="UniProtKB-SubCell"/>
</dbReference>
<feature type="region of interest" description="Disordered" evidence="9">
    <location>
        <begin position="573"/>
        <end position="635"/>
    </location>
</feature>
<dbReference type="GO" id="GO:0015031">
    <property type="term" value="P:protein transport"/>
    <property type="evidence" value="ECO:0007669"/>
    <property type="project" value="UniProtKB-KW"/>
</dbReference>
<sequence>MTAAVPADQEKPSDIDNKPTPLDPEADADEALKAICQFVLSDLPVDSPACEKWHGLNAYIEELCGYSIERLSREPDDLSSACIRLRNELEDVACGNYRALIESFECAGAVRDGVADVRSRLDSLIDSLPKLADATRRFSAGVTDKQLERESRLRAITEHRAVADIVEMPRLMTTLISAELYDEALELRECAVKLYAMHSDELLIRHVCEEMDVLTQQMVLQLLVLLRNPIQLPMCLRIVGFLRRLDVFAEYRLRMVFLHCRGEWMRIGMETSTASTRQAELVTLSDNMRSMMFEIITQYRAVFNDDFEGSFERNEDESTTRTGRSYSHSSAILSDWTSASVTEYLNKLSDGIKDVKDGAALNTILQQAMYCGQSLGRVGADFRAALPPIFEDAVVKIYCSHLNAALRQFEMMIEDNRWAPVGSSALRKERGQGGAGQQKSREAGSNQSGDLSTNQFDPPLAILDSPPLAVFLNGILAALNDLRLCAPISLGPRLGRVLQETLVNAGEFMAAIGGPGGAFLKRSDRPHYIAMASSLRNLCTPHATQCLEYCMNTSGMVDVDAIQDALTKIFGDTLPSGSSSNPDSGVEGGFETPADQTDRGSSPTQHQASPLPNSPEENGFINESGKSESESNLIL</sequence>
<name>A0A2V3IZ81_9FLOR</name>
<evidence type="ECO:0000256" key="5">
    <source>
        <dbReference type="ARBA" id="ARBA00022927"/>
    </source>
</evidence>
<dbReference type="PANTHER" id="PTHR21311">
    <property type="entry name" value="CONSERVED OLIGOMERIC GOLGI COMPLEX COMPONENT 8"/>
    <property type="match status" value="1"/>
</dbReference>
<reference evidence="10 11" key="1">
    <citation type="journal article" date="2018" name="Mol. Biol. Evol.">
        <title>Analysis of the draft genome of the red seaweed Gracilariopsis chorda provides insights into genome size evolution in Rhodophyta.</title>
        <authorList>
            <person name="Lee J."/>
            <person name="Yang E.C."/>
            <person name="Graf L."/>
            <person name="Yang J.H."/>
            <person name="Qiu H."/>
            <person name="Zel Zion U."/>
            <person name="Chan C.X."/>
            <person name="Stephens T.G."/>
            <person name="Weber A.P.M."/>
            <person name="Boo G.H."/>
            <person name="Boo S.M."/>
            <person name="Kim K.M."/>
            <person name="Shin Y."/>
            <person name="Jung M."/>
            <person name="Lee S.J."/>
            <person name="Yim H.S."/>
            <person name="Lee J.H."/>
            <person name="Bhattacharya D."/>
            <person name="Yoon H.S."/>
        </authorList>
    </citation>
    <scope>NUCLEOTIDE SEQUENCE [LARGE SCALE GENOMIC DNA]</scope>
    <source>
        <strain evidence="10 11">SKKU-2015</strain>
        <tissue evidence="10">Whole body</tissue>
    </source>
</reference>
<gene>
    <name evidence="10" type="ORF">BWQ96_02803</name>
</gene>
<organism evidence="10 11">
    <name type="scientific">Gracilariopsis chorda</name>
    <dbReference type="NCBI Taxonomy" id="448386"/>
    <lineage>
        <taxon>Eukaryota</taxon>
        <taxon>Rhodophyta</taxon>
        <taxon>Florideophyceae</taxon>
        <taxon>Rhodymeniophycidae</taxon>
        <taxon>Gracilariales</taxon>
        <taxon>Gracilariaceae</taxon>
        <taxon>Gracilariopsis</taxon>
    </lineage>
</organism>